<protein>
    <submittedName>
        <fullName evidence="2">Uncharacterized protein</fullName>
    </submittedName>
</protein>
<keyword evidence="3" id="KW-1185">Reference proteome</keyword>
<keyword evidence="1" id="KW-0812">Transmembrane</keyword>
<proteinExistence type="predicted"/>
<keyword evidence="1" id="KW-0472">Membrane</keyword>
<organism evidence="2 3">
    <name type="scientific">Stieleria marina</name>
    <dbReference type="NCBI Taxonomy" id="1930275"/>
    <lineage>
        <taxon>Bacteria</taxon>
        <taxon>Pseudomonadati</taxon>
        <taxon>Planctomycetota</taxon>
        <taxon>Planctomycetia</taxon>
        <taxon>Pirellulales</taxon>
        <taxon>Pirellulaceae</taxon>
        <taxon>Stieleria</taxon>
    </lineage>
</organism>
<feature type="transmembrane region" description="Helical" evidence="1">
    <location>
        <begin position="188"/>
        <end position="208"/>
    </location>
</feature>
<gene>
    <name evidence="2" type="ORF">K239x_33990</name>
</gene>
<keyword evidence="1" id="KW-1133">Transmembrane helix</keyword>
<evidence type="ECO:0000313" key="3">
    <source>
        <dbReference type="Proteomes" id="UP000319817"/>
    </source>
</evidence>
<feature type="transmembrane region" description="Helical" evidence="1">
    <location>
        <begin position="23"/>
        <end position="46"/>
    </location>
</feature>
<feature type="transmembrane region" description="Helical" evidence="1">
    <location>
        <begin position="154"/>
        <end position="176"/>
    </location>
</feature>
<dbReference type="Proteomes" id="UP000319817">
    <property type="component" value="Chromosome"/>
</dbReference>
<accession>A0A517NWA3</accession>
<reference evidence="2 3" key="1">
    <citation type="submission" date="2019-02" db="EMBL/GenBank/DDBJ databases">
        <title>Deep-cultivation of Planctomycetes and their phenomic and genomic characterization uncovers novel biology.</title>
        <authorList>
            <person name="Wiegand S."/>
            <person name="Jogler M."/>
            <person name="Boedeker C."/>
            <person name="Pinto D."/>
            <person name="Vollmers J."/>
            <person name="Rivas-Marin E."/>
            <person name="Kohn T."/>
            <person name="Peeters S.H."/>
            <person name="Heuer A."/>
            <person name="Rast P."/>
            <person name="Oberbeckmann S."/>
            <person name="Bunk B."/>
            <person name="Jeske O."/>
            <person name="Meyerdierks A."/>
            <person name="Storesund J.E."/>
            <person name="Kallscheuer N."/>
            <person name="Luecker S."/>
            <person name="Lage O.M."/>
            <person name="Pohl T."/>
            <person name="Merkel B.J."/>
            <person name="Hornburger P."/>
            <person name="Mueller R.-W."/>
            <person name="Bruemmer F."/>
            <person name="Labrenz M."/>
            <person name="Spormann A.M."/>
            <person name="Op den Camp H."/>
            <person name="Overmann J."/>
            <person name="Amann R."/>
            <person name="Jetten M.S.M."/>
            <person name="Mascher T."/>
            <person name="Medema M.H."/>
            <person name="Devos D.P."/>
            <person name="Kaster A.-K."/>
            <person name="Ovreas L."/>
            <person name="Rohde M."/>
            <person name="Galperin M.Y."/>
            <person name="Jogler C."/>
        </authorList>
    </citation>
    <scope>NUCLEOTIDE SEQUENCE [LARGE SCALE GENOMIC DNA]</scope>
    <source>
        <strain evidence="2 3">K23_9</strain>
    </source>
</reference>
<sequence length="213" mass="22330">MTRYKVAAIVPPQRLDTTQGPSVAIGILLLVLIYFAAVIPIGAVFLRGGIALANRIIGPVHTHGDAATGEPVKGAQESAVDNAPVRDLANPFSPPATVSQHNFGMEASSSAIPKLDFGRACLVMLILVVAMFVISVLFGLALRMTGMFGMVDLAFVNVAVWGLMFFAGSAVLMVMAPTTYSRSMLAVLMTYLMALAVAACLGGVVFLISSLSR</sequence>
<dbReference type="AlphaFoldDB" id="A0A517NWA3"/>
<dbReference type="EMBL" id="CP036526">
    <property type="protein sequence ID" value="QDT11403.1"/>
    <property type="molecule type" value="Genomic_DNA"/>
</dbReference>
<evidence type="ECO:0000256" key="1">
    <source>
        <dbReference type="SAM" id="Phobius"/>
    </source>
</evidence>
<evidence type="ECO:0000313" key="2">
    <source>
        <dbReference type="EMBL" id="QDT11403.1"/>
    </source>
</evidence>
<name>A0A517NWA3_9BACT</name>
<feature type="transmembrane region" description="Helical" evidence="1">
    <location>
        <begin position="120"/>
        <end position="142"/>
    </location>
</feature>